<comment type="caution">
    <text evidence="2">The sequence shown here is derived from an EMBL/GenBank/DDBJ whole genome shotgun (WGS) entry which is preliminary data.</text>
</comment>
<dbReference type="EMBL" id="PGCJ01001258">
    <property type="protein sequence ID" value="PLW07074.1"/>
    <property type="molecule type" value="Genomic_DNA"/>
</dbReference>
<feature type="compositionally biased region" description="Polar residues" evidence="1">
    <location>
        <begin position="22"/>
        <end position="35"/>
    </location>
</feature>
<name>A0A2N5S1I0_9BASI</name>
<evidence type="ECO:0000256" key="1">
    <source>
        <dbReference type="SAM" id="MobiDB-lite"/>
    </source>
</evidence>
<accession>A0A2N5S1I0</accession>
<keyword evidence="3" id="KW-1185">Reference proteome</keyword>
<dbReference type="AlphaFoldDB" id="A0A2N5S1I0"/>
<evidence type="ECO:0000313" key="3">
    <source>
        <dbReference type="Proteomes" id="UP000235388"/>
    </source>
</evidence>
<reference evidence="2 3" key="1">
    <citation type="submission" date="2017-11" db="EMBL/GenBank/DDBJ databases">
        <title>De novo assembly and phasing of dikaryotic genomes from two isolates of Puccinia coronata f. sp. avenae, the causal agent of oat crown rust.</title>
        <authorList>
            <person name="Miller M.E."/>
            <person name="Zhang Y."/>
            <person name="Omidvar V."/>
            <person name="Sperschneider J."/>
            <person name="Schwessinger B."/>
            <person name="Raley C."/>
            <person name="Palmer J.M."/>
            <person name="Garnica D."/>
            <person name="Upadhyaya N."/>
            <person name="Rathjen J."/>
            <person name="Taylor J.M."/>
            <person name="Park R.F."/>
            <person name="Dodds P.N."/>
            <person name="Hirsch C.D."/>
            <person name="Kianian S.F."/>
            <person name="Figueroa M."/>
        </authorList>
    </citation>
    <scope>NUCLEOTIDE SEQUENCE [LARGE SCALE GENOMIC DNA]</scope>
    <source>
        <strain evidence="2">12NC29</strain>
    </source>
</reference>
<evidence type="ECO:0000313" key="2">
    <source>
        <dbReference type="EMBL" id="PLW07074.1"/>
    </source>
</evidence>
<feature type="region of interest" description="Disordered" evidence="1">
    <location>
        <begin position="68"/>
        <end position="139"/>
    </location>
</feature>
<feature type="compositionally biased region" description="Polar residues" evidence="1">
    <location>
        <begin position="68"/>
        <end position="83"/>
    </location>
</feature>
<sequence length="139" mass="14450">MITNNCASSTSSSQAPSDVHSRSSSLSANKPSSGMDSLGTGQEDGTDCLENIFNSVLSGVTGPTLANETCRASQARATAGQSGHHSRSHHTNPHPGNPTMSTRHANPQPGNIPSAPNNPNLNREQADFEAAQFALKQAK</sequence>
<gene>
    <name evidence="2" type="ORF">PCANC_25980</name>
</gene>
<dbReference type="Proteomes" id="UP000235388">
    <property type="component" value="Unassembled WGS sequence"/>
</dbReference>
<feature type="compositionally biased region" description="Polar residues" evidence="1">
    <location>
        <begin position="98"/>
        <end position="123"/>
    </location>
</feature>
<proteinExistence type="predicted"/>
<feature type="region of interest" description="Disordered" evidence="1">
    <location>
        <begin position="1"/>
        <end position="47"/>
    </location>
</feature>
<protein>
    <submittedName>
        <fullName evidence="2">Uncharacterized protein</fullName>
    </submittedName>
</protein>
<organism evidence="2 3">
    <name type="scientific">Puccinia coronata f. sp. avenae</name>
    <dbReference type="NCBI Taxonomy" id="200324"/>
    <lineage>
        <taxon>Eukaryota</taxon>
        <taxon>Fungi</taxon>
        <taxon>Dikarya</taxon>
        <taxon>Basidiomycota</taxon>
        <taxon>Pucciniomycotina</taxon>
        <taxon>Pucciniomycetes</taxon>
        <taxon>Pucciniales</taxon>
        <taxon>Pucciniaceae</taxon>
        <taxon>Puccinia</taxon>
    </lineage>
</organism>